<name>A0A419WN14_9BACT</name>
<keyword evidence="2" id="KW-1185">Reference proteome</keyword>
<dbReference type="EMBL" id="RAPQ01000012">
    <property type="protein sequence ID" value="RKD96861.1"/>
    <property type="molecule type" value="Genomic_DNA"/>
</dbReference>
<reference evidence="1 2" key="1">
    <citation type="submission" date="2018-09" db="EMBL/GenBank/DDBJ databases">
        <title>Genomic Encyclopedia of Archaeal and Bacterial Type Strains, Phase II (KMG-II): from individual species to whole genera.</title>
        <authorList>
            <person name="Goeker M."/>
        </authorList>
    </citation>
    <scope>NUCLEOTIDE SEQUENCE [LARGE SCALE GENOMIC DNA]</scope>
    <source>
        <strain evidence="1 2">DSM 21950</strain>
    </source>
</reference>
<comment type="caution">
    <text evidence="1">The sequence shown here is derived from an EMBL/GenBank/DDBJ whole genome shotgun (WGS) entry which is preliminary data.</text>
</comment>
<gene>
    <name evidence="1" type="ORF">BXY64_3810</name>
</gene>
<dbReference type="InterPro" id="IPR025245">
    <property type="entry name" value="DUF4197"/>
</dbReference>
<proteinExistence type="predicted"/>
<accession>A0A419WN14</accession>
<dbReference type="Pfam" id="PF13852">
    <property type="entry name" value="DUF4197"/>
    <property type="match status" value="1"/>
</dbReference>
<protein>
    <submittedName>
        <fullName evidence="1">Uncharacterized protein DUF4197</fullName>
    </submittedName>
</protein>
<evidence type="ECO:0000313" key="1">
    <source>
        <dbReference type="EMBL" id="RKD96861.1"/>
    </source>
</evidence>
<dbReference type="Proteomes" id="UP000284531">
    <property type="component" value="Unassembled WGS sequence"/>
</dbReference>
<organism evidence="1 2">
    <name type="scientific">Marinifilum flexuosum</name>
    <dbReference type="NCBI Taxonomy" id="1117708"/>
    <lineage>
        <taxon>Bacteria</taxon>
        <taxon>Pseudomonadati</taxon>
        <taxon>Bacteroidota</taxon>
        <taxon>Bacteroidia</taxon>
        <taxon>Marinilabiliales</taxon>
        <taxon>Marinifilaceae</taxon>
    </lineage>
</organism>
<sequence>MFYKSLPQRFKSLVHARDFLLFQFLIPWSFNYYQEPKFNHRMKKYFYLIIISTMLWSCAEMQAVMDQYNLEQYRPLTDGEVSTGLKEALRVGSVNAANILSVEDGFYKDELVKILLPPEAQKISKNISMIPGGKDLIDKVEIRLNRAAEDAVKEAAPIFASAITEMTIADAFGILKGNDDAATQYLKGKTSDKLKDLFMPKVKASLDKKLVANISTNESWNLLTSNYNKVAGSFAGKLANLQAVNTKLDDYVTQKALDALFLKVAEEEKQIRKDPLKRISNILKRVFGELDK</sequence>
<dbReference type="AlphaFoldDB" id="A0A419WN14"/>
<evidence type="ECO:0000313" key="2">
    <source>
        <dbReference type="Proteomes" id="UP000284531"/>
    </source>
</evidence>